<dbReference type="HOGENOM" id="CLU_018153_0_2_1"/>
<dbReference type="STRING" id="52586.A0A0B1NYV1"/>
<feature type="region of interest" description="Disordered" evidence="1">
    <location>
        <begin position="101"/>
        <end position="123"/>
    </location>
</feature>
<accession>A0A0B1NYV1</accession>
<comment type="caution">
    <text evidence="2">The sequence shown here is derived from an EMBL/GenBank/DDBJ whole genome shotgun (WGS) entry which is preliminary data.</text>
</comment>
<dbReference type="Proteomes" id="UP000030854">
    <property type="component" value="Unassembled WGS sequence"/>
</dbReference>
<evidence type="ECO:0000313" key="2">
    <source>
        <dbReference type="EMBL" id="KHJ30210.1"/>
    </source>
</evidence>
<keyword evidence="3" id="KW-1185">Reference proteome</keyword>
<gene>
    <name evidence="2" type="ORF">EV44_g3367</name>
</gene>
<proteinExistence type="predicted"/>
<dbReference type="AlphaFoldDB" id="A0A0B1NYV1"/>
<sequence length="445" mass="48970">MIIFASHSHTHLRRPPLLIPSNGSKNTDTENAFLLKEPAEVFATHQRRERAWHARLLICITVISSINGTLALFEDEIEKEEVSAFKAYIGLAIAKFPAADSSPTPPHIPSHTHPRKTNGYGLGRDKNVAIATPRDMKSAANNVGKKKETPKLLKILQIGEKTWATMVRIGQKKSRIALSNKLQAAPVSRVSHQLSNKDKLPVEDSSDKKFFVRLLHGHEWRKLSPASIHEIIVQKLAISPSLFEKIKPVNLGLALNPCSTEARETILNAGNGLFLSGVKLESATNWIPMIIPTVPTPIRKVQEEIEVSNSILIDEVERVCSKRPAHVKLAPSCGNCGSNNHTDDLRMASIKCRNCGGPHRSDNHRCLARSTRSGTPTKEQMKTFRQVGEREYQAVLRAKAAEESAAAAENTNIDLTISQDTESNCNFDNIQASPIENSTSGAPSL</sequence>
<name>A0A0B1NYV1_UNCNE</name>
<organism evidence="2 3">
    <name type="scientific">Uncinula necator</name>
    <name type="common">Grape powdery mildew</name>
    <dbReference type="NCBI Taxonomy" id="52586"/>
    <lineage>
        <taxon>Eukaryota</taxon>
        <taxon>Fungi</taxon>
        <taxon>Dikarya</taxon>
        <taxon>Ascomycota</taxon>
        <taxon>Pezizomycotina</taxon>
        <taxon>Leotiomycetes</taxon>
        <taxon>Erysiphales</taxon>
        <taxon>Erysiphaceae</taxon>
        <taxon>Erysiphe</taxon>
    </lineage>
</organism>
<dbReference type="EMBL" id="JNVN01004772">
    <property type="protein sequence ID" value="KHJ30210.1"/>
    <property type="molecule type" value="Genomic_DNA"/>
</dbReference>
<reference evidence="2 3" key="1">
    <citation type="journal article" date="2014" name="BMC Genomics">
        <title>Adaptive genomic structural variation in the grape powdery mildew pathogen, Erysiphe necator.</title>
        <authorList>
            <person name="Jones L."/>
            <person name="Riaz S."/>
            <person name="Morales-Cruz A."/>
            <person name="Amrine K.C."/>
            <person name="McGuire B."/>
            <person name="Gubler W.D."/>
            <person name="Walker M.A."/>
            <person name="Cantu D."/>
        </authorList>
    </citation>
    <scope>NUCLEOTIDE SEQUENCE [LARGE SCALE GENOMIC DNA]</scope>
    <source>
        <strain evidence="3">c</strain>
    </source>
</reference>
<evidence type="ECO:0000256" key="1">
    <source>
        <dbReference type="SAM" id="MobiDB-lite"/>
    </source>
</evidence>
<evidence type="ECO:0000313" key="3">
    <source>
        <dbReference type="Proteomes" id="UP000030854"/>
    </source>
</evidence>
<protein>
    <submittedName>
        <fullName evidence="2">Putative eka-like protein</fullName>
    </submittedName>
</protein>